<evidence type="ECO:0000313" key="3">
    <source>
        <dbReference type="Proteomes" id="UP001140091"/>
    </source>
</evidence>
<proteinExistence type="predicted"/>
<sequence length="292" mass="33214">MPTMKNERIPTNDNLQIPVVVSIVFLSILGLAVRPPLLRKVIFATILFLSYFWLWKTQSDNLVKDYSLGLWVATNVFCLNDLVGLCSWDGDVQKAVVRKRKDKKVTGRNGWVEREMKEGVGKKEGEEGKEEIWTQPFIARLQWALELWNAKRGVGWEHEVPGLRNRSNSTSRTRRKTLSGFILAQITELTKCGLLYFIGDVLMQMNPSFLTHGPAFNEQVWWLKPTVLGHVLAARGSINATYVVGSALWVLGRVALSGVNGKGKEDMEDLLDEWPPLFGSFLEVWSVRNVWR</sequence>
<feature type="transmembrane region" description="Helical" evidence="1">
    <location>
        <begin position="37"/>
        <end position="55"/>
    </location>
</feature>
<organism evidence="2 3">
    <name type="scientific">Candolleomyces eurysporus</name>
    <dbReference type="NCBI Taxonomy" id="2828524"/>
    <lineage>
        <taxon>Eukaryota</taxon>
        <taxon>Fungi</taxon>
        <taxon>Dikarya</taxon>
        <taxon>Basidiomycota</taxon>
        <taxon>Agaricomycotina</taxon>
        <taxon>Agaricomycetes</taxon>
        <taxon>Agaricomycetidae</taxon>
        <taxon>Agaricales</taxon>
        <taxon>Agaricineae</taxon>
        <taxon>Psathyrellaceae</taxon>
        <taxon>Candolleomyces</taxon>
    </lineage>
</organism>
<evidence type="ECO:0008006" key="4">
    <source>
        <dbReference type="Google" id="ProtNLM"/>
    </source>
</evidence>
<dbReference type="Proteomes" id="UP001140091">
    <property type="component" value="Unassembled WGS sequence"/>
</dbReference>
<reference evidence="2" key="1">
    <citation type="submission" date="2022-06" db="EMBL/GenBank/DDBJ databases">
        <title>Genome Sequence of Candolleomyces eurysporus.</title>
        <authorList>
            <person name="Buettner E."/>
        </authorList>
    </citation>
    <scope>NUCLEOTIDE SEQUENCE</scope>
    <source>
        <strain evidence="2">VTCC 930004</strain>
    </source>
</reference>
<accession>A0A9W8J9E7</accession>
<feature type="non-terminal residue" evidence="2">
    <location>
        <position position="292"/>
    </location>
</feature>
<keyword evidence="1" id="KW-0812">Transmembrane</keyword>
<keyword evidence="3" id="KW-1185">Reference proteome</keyword>
<evidence type="ECO:0000256" key="1">
    <source>
        <dbReference type="SAM" id="Phobius"/>
    </source>
</evidence>
<comment type="caution">
    <text evidence="2">The sequence shown here is derived from an EMBL/GenBank/DDBJ whole genome shotgun (WGS) entry which is preliminary data.</text>
</comment>
<name>A0A9W8J9E7_9AGAR</name>
<feature type="transmembrane region" description="Helical" evidence="1">
    <location>
        <begin position="15"/>
        <end position="32"/>
    </location>
</feature>
<gene>
    <name evidence="2" type="ORF">H1R20_g10454</name>
</gene>
<keyword evidence="1" id="KW-0472">Membrane</keyword>
<protein>
    <recommendedName>
        <fullName evidence="4">Wax synthase domain-containing protein</fullName>
    </recommendedName>
</protein>
<keyword evidence="1" id="KW-1133">Transmembrane helix</keyword>
<dbReference type="AlphaFoldDB" id="A0A9W8J9E7"/>
<dbReference type="EMBL" id="JANBPK010001051">
    <property type="protein sequence ID" value="KAJ2926643.1"/>
    <property type="molecule type" value="Genomic_DNA"/>
</dbReference>
<dbReference type="OrthoDB" id="1077582at2759"/>
<evidence type="ECO:0000313" key="2">
    <source>
        <dbReference type="EMBL" id="KAJ2926643.1"/>
    </source>
</evidence>